<evidence type="ECO:0000313" key="1">
    <source>
        <dbReference type="EMBL" id="KAG0586266.1"/>
    </source>
</evidence>
<name>A0A8T0ITY7_CERPU</name>
<sequence length="49" mass="5538">MSWFIILKVRTTWKLALIRNTEVQLVAGIVSCYNPVKVGASRRLHSLPA</sequence>
<comment type="caution">
    <text evidence="1">The sequence shown here is derived from an EMBL/GenBank/DDBJ whole genome shotgun (WGS) entry which is preliminary data.</text>
</comment>
<dbReference type="Proteomes" id="UP000822688">
    <property type="component" value="Chromosome 2"/>
</dbReference>
<accession>A0A8T0ITY7</accession>
<proteinExistence type="predicted"/>
<dbReference type="AlphaFoldDB" id="A0A8T0ITY7"/>
<protein>
    <submittedName>
        <fullName evidence="1">Uncharacterized protein</fullName>
    </submittedName>
</protein>
<gene>
    <name evidence="1" type="ORF">KC19_2G077200</name>
</gene>
<reference evidence="1" key="1">
    <citation type="submission" date="2020-06" db="EMBL/GenBank/DDBJ databases">
        <title>WGS assembly of Ceratodon purpureus strain R40.</title>
        <authorList>
            <person name="Carey S.B."/>
            <person name="Jenkins J."/>
            <person name="Shu S."/>
            <person name="Lovell J.T."/>
            <person name="Sreedasyam A."/>
            <person name="Maumus F."/>
            <person name="Tiley G.P."/>
            <person name="Fernandez-Pozo N."/>
            <person name="Barry K."/>
            <person name="Chen C."/>
            <person name="Wang M."/>
            <person name="Lipzen A."/>
            <person name="Daum C."/>
            <person name="Saski C.A."/>
            <person name="Payton A.C."/>
            <person name="Mcbreen J.C."/>
            <person name="Conrad R.E."/>
            <person name="Kollar L.M."/>
            <person name="Olsson S."/>
            <person name="Huttunen S."/>
            <person name="Landis J.B."/>
            <person name="Wickett N.J."/>
            <person name="Johnson M.G."/>
            <person name="Rensing S.A."/>
            <person name="Grimwood J."/>
            <person name="Schmutz J."/>
            <person name="Mcdaniel S.F."/>
        </authorList>
    </citation>
    <scope>NUCLEOTIDE SEQUENCE</scope>
    <source>
        <strain evidence="1">R40</strain>
    </source>
</reference>
<evidence type="ECO:0000313" key="2">
    <source>
        <dbReference type="Proteomes" id="UP000822688"/>
    </source>
</evidence>
<dbReference type="EMBL" id="CM026422">
    <property type="protein sequence ID" value="KAG0586266.1"/>
    <property type="molecule type" value="Genomic_DNA"/>
</dbReference>
<organism evidence="1 2">
    <name type="scientific">Ceratodon purpureus</name>
    <name type="common">Fire moss</name>
    <name type="synonym">Dicranum purpureum</name>
    <dbReference type="NCBI Taxonomy" id="3225"/>
    <lineage>
        <taxon>Eukaryota</taxon>
        <taxon>Viridiplantae</taxon>
        <taxon>Streptophyta</taxon>
        <taxon>Embryophyta</taxon>
        <taxon>Bryophyta</taxon>
        <taxon>Bryophytina</taxon>
        <taxon>Bryopsida</taxon>
        <taxon>Dicranidae</taxon>
        <taxon>Pseudoditrichales</taxon>
        <taxon>Ditrichaceae</taxon>
        <taxon>Ceratodon</taxon>
    </lineage>
</organism>
<keyword evidence="2" id="KW-1185">Reference proteome</keyword>